<protein>
    <submittedName>
        <fullName evidence="2">Uncharacterized protein</fullName>
    </submittedName>
</protein>
<dbReference type="PANTHER" id="PTHR21253:SF0">
    <property type="entry name" value="F-BOX ONLY PROTEIN 11-RELATED"/>
    <property type="match status" value="1"/>
</dbReference>
<dbReference type="OrthoDB" id="8180611at2759"/>
<keyword evidence="3" id="KW-1185">Reference proteome</keyword>
<evidence type="ECO:0000313" key="2">
    <source>
        <dbReference type="EMBL" id="CAH0588188.1"/>
    </source>
</evidence>
<dbReference type="Pfam" id="PF07841">
    <property type="entry name" value="DM4_12"/>
    <property type="match status" value="1"/>
</dbReference>
<dbReference type="EMBL" id="LR824019">
    <property type="protein sequence ID" value="CAH0588188.1"/>
    <property type="molecule type" value="Genomic_DNA"/>
</dbReference>
<evidence type="ECO:0000313" key="3">
    <source>
        <dbReference type="Proteomes" id="UP001154114"/>
    </source>
</evidence>
<dbReference type="InterPro" id="IPR006631">
    <property type="entry name" value="DM4_12"/>
</dbReference>
<feature type="chain" id="PRO_5040184545" evidence="1">
    <location>
        <begin position="26"/>
        <end position="209"/>
    </location>
</feature>
<keyword evidence="1" id="KW-0732">Signal</keyword>
<evidence type="ECO:0000256" key="1">
    <source>
        <dbReference type="SAM" id="SignalP"/>
    </source>
</evidence>
<organism evidence="2 3">
    <name type="scientific">Chrysodeixis includens</name>
    <name type="common">Soybean looper</name>
    <name type="synonym">Pseudoplusia includens</name>
    <dbReference type="NCBI Taxonomy" id="689277"/>
    <lineage>
        <taxon>Eukaryota</taxon>
        <taxon>Metazoa</taxon>
        <taxon>Ecdysozoa</taxon>
        <taxon>Arthropoda</taxon>
        <taxon>Hexapoda</taxon>
        <taxon>Insecta</taxon>
        <taxon>Pterygota</taxon>
        <taxon>Neoptera</taxon>
        <taxon>Endopterygota</taxon>
        <taxon>Lepidoptera</taxon>
        <taxon>Glossata</taxon>
        <taxon>Ditrysia</taxon>
        <taxon>Noctuoidea</taxon>
        <taxon>Noctuidae</taxon>
        <taxon>Plusiinae</taxon>
        <taxon>Chrysodeixis</taxon>
    </lineage>
</organism>
<name>A0A9P0BJS0_CHRIL</name>
<dbReference type="Proteomes" id="UP001154114">
    <property type="component" value="Chromosome 16"/>
</dbReference>
<dbReference type="PANTHER" id="PTHR21253">
    <property type="entry name" value="F-BOX ONLY PROTEIN 11-RELATED"/>
    <property type="match status" value="1"/>
</dbReference>
<feature type="signal peptide" evidence="1">
    <location>
        <begin position="1"/>
        <end position="25"/>
    </location>
</feature>
<accession>A0A9P0BJS0</accession>
<sequence length="209" mass="24183">MKIYFFNYFGKMNLLRYFLPLFVLAQTVRVSALNTTIKECPNDKTSTVFVRKRRHLAFPTGSAATVTTSIVKTFMTHVPSGWFTTIEAELVYHLPDHTIVSAHARRKLHHRQKKEIWETLQNMFEYRNMNGRNCVLRTICEAQTHLAPKGKSLVHDLLRAMFTAPLREPDFVEEMGLTYGEILEPDICDRSNDCPFSVIGFILDLNKQN</sequence>
<dbReference type="SMART" id="SM00718">
    <property type="entry name" value="DM4_12"/>
    <property type="match status" value="1"/>
</dbReference>
<dbReference type="AlphaFoldDB" id="A0A9P0BJS0"/>
<reference evidence="2" key="1">
    <citation type="submission" date="2021-12" db="EMBL/GenBank/DDBJ databases">
        <authorList>
            <person name="King R."/>
        </authorList>
    </citation>
    <scope>NUCLEOTIDE SEQUENCE</scope>
</reference>
<gene>
    <name evidence="2" type="ORF">CINC_LOCUS3990</name>
</gene>
<proteinExistence type="predicted"/>